<dbReference type="InterPro" id="IPR029321">
    <property type="entry name" value="INTS2"/>
</dbReference>
<dbReference type="GO" id="GO:0032039">
    <property type="term" value="C:integrator complex"/>
    <property type="evidence" value="ECO:0007669"/>
    <property type="project" value="InterPro"/>
</dbReference>
<sequence length="1244" mass="139584">MEYEAQNVAGKAKLFFRMLYHLLYTHCIRYVSLSNLRSFFPGIPDFPILPAFVCGYISHANRTNFHLLKRLFRNIPFEWLTVWNWLIQLSEQLSLGVTGLFCLCSHTSDLQFFIVPEILHSFGTSSSSDEPGFIFSLSTELDRNLLFHRIEGTIRSLLLVCPNYTRMVIERCLSIHCFPGLVVDALFFLDKIDDNSLLIYLKRMLLDSGTRTRSWISGYLKRQMGADGQLEKFSQYFIKSSASLIPSDPSIPLTNDAILKALLLLRVLAAMRGFVNYIFPPTLSLQLLTLLTHKTVDSERGSQYITYSLAFLIGLRSSLQVPQDIIVRNGSSSDIESQIVVWLQGLINRQTHVPPAGLSDEQRSILLNTPNNRPYAETLLLLAILFHTNQPGPITDLISNLLGLRIPSLGRTVNGWRKIFLQSVFTESMIASQVARVPITPLLNRSSSTHLPIQCALQLLKSHAFAKNKLEIKDWLVGQIRQSVRPMHPLLPDLVEAHIVHSFGASSTPGCIGEPSALISERELIVQIQNGAKYPLAQLCSPSLDIACKDSTPPTDSTQVDFTAELLFLYYAIYVYDYQITSRLLSNRHCLPGEAPCVYSDQLWDCIPITYLLRHARSNVTDYGPLYPRLLQLVTNHFPNLTVGELMIQDELLLDPIWCPQVKQFSAPLQQSVSDELTVDSTQLHCAANMVNICSPTELDEAFEAVLTHITLSCESGEAQRPSQTNLARTSVHHLIRLIQRLSQAVEQLSVDCLLPFGPVLGHQCPRLLLAANKHPLFTTNRRFVCRLEYLWCRLHLVMPRKLELLTVNALVDGVNSKKPSCSSLRCIRSVKKLTGADIRIDPVENLLNTVDRGVFRCPPVLRMFLRILESNLLASRSYWGHRLLERVVNPPASTSAPFGSVTNAVTLPSVQSGNTSESALDSSLPNLPTTTSVVSATASARTIAPVSDEECEVLCSNMLLTQNATVVQLLLEHCLPTKEESTLRSQISVLREVQNIICTYVHSMFIAEPALAEVIVWQTLRSQISVLREVQNIICTYVHSMFIAEPALAEVIVWQTFPHSLLPISTQAIPSLHICLDSVIHVYRLSGDYAKMVFCLDLVSHLSLHYNIQSAFERAAFMIDSLFHLLSSVVCADDRPDLLQACLPAFLRLGGAFPSLAPVIVRLLLTVGTLISSVLPDEARDSLRLRTSDEKRPEPATWTAATYNLPLLDRSMLCLEHVMWTFDKLIHRCSAQRYLYYPPELTF</sequence>
<evidence type="ECO:0000256" key="3">
    <source>
        <dbReference type="ARBA" id="ARBA00023242"/>
    </source>
</evidence>
<evidence type="ECO:0000313" key="5">
    <source>
        <dbReference type="Proteomes" id="UP000054324"/>
    </source>
</evidence>
<evidence type="ECO:0008006" key="6">
    <source>
        <dbReference type="Google" id="ProtNLM"/>
    </source>
</evidence>
<dbReference type="GeneID" id="20324860"/>
<keyword evidence="3" id="KW-0539">Nucleus</keyword>
<dbReference type="InterPro" id="IPR026236">
    <property type="entry name" value="Int2_metazoa"/>
</dbReference>
<dbReference type="PANTHER" id="PTHR28608:SF1">
    <property type="entry name" value="INTEGRATOR COMPLEX SUBUNIT 2"/>
    <property type="match status" value="1"/>
</dbReference>
<dbReference type="KEGG" id="ovi:T265_10692"/>
<dbReference type="EMBL" id="KL597016">
    <property type="protein sequence ID" value="KER20846.1"/>
    <property type="molecule type" value="Genomic_DNA"/>
</dbReference>
<dbReference type="Proteomes" id="UP000054324">
    <property type="component" value="Unassembled WGS sequence"/>
</dbReference>
<comment type="similarity">
    <text evidence="2">Belongs to the Integrator subunit 2 family.</text>
</comment>
<dbReference type="PANTHER" id="PTHR28608">
    <property type="entry name" value="INTEGRATOR COMPLEX SUBUNIT 2"/>
    <property type="match status" value="1"/>
</dbReference>
<dbReference type="RefSeq" id="XP_009175410.1">
    <property type="nucleotide sequence ID" value="XM_009177146.1"/>
</dbReference>
<accession>A0A074Z1B3</accession>
<evidence type="ECO:0000256" key="2">
    <source>
        <dbReference type="ARBA" id="ARBA00006705"/>
    </source>
</evidence>
<comment type="subcellular location">
    <subcellularLocation>
        <location evidence="1">Nucleus</location>
    </subcellularLocation>
</comment>
<dbReference type="STRING" id="6198.A0A074Z1B3"/>
<dbReference type="Pfam" id="PF14750">
    <property type="entry name" value="INTS2"/>
    <property type="match status" value="1"/>
</dbReference>
<name>A0A074Z1B3_OPIVI</name>
<protein>
    <recommendedName>
        <fullName evidence="6">Integrator complex subunit 2</fullName>
    </recommendedName>
</protein>
<organism evidence="4 5">
    <name type="scientific">Opisthorchis viverrini</name>
    <name type="common">Southeast Asian liver fluke</name>
    <dbReference type="NCBI Taxonomy" id="6198"/>
    <lineage>
        <taxon>Eukaryota</taxon>
        <taxon>Metazoa</taxon>
        <taxon>Spiralia</taxon>
        <taxon>Lophotrochozoa</taxon>
        <taxon>Platyhelminthes</taxon>
        <taxon>Trematoda</taxon>
        <taxon>Digenea</taxon>
        <taxon>Opisthorchiida</taxon>
        <taxon>Opisthorchiata</taxon>
        <taxon>Opisthorchiidae</taxon>
        <taxon>Opisthorchis</taxon>
    </lineage>
</organism>
<evidence type="ECO:0000313" key="4">
    <source>
        <dbReference type="EMBL" id="KER20846.1"/>
    </source>
</evidence>
<gene>
    <name evidence="4" type="ORF">T265_10692</name>
</gene>
<reference evidence="4 5" key="1">
    <citation type="submission" date="2013-11" db="EMBL/GenBank/DDBJ databases">
        <title>Opisthorchis viverrini - life in the bile duct.</title>
        <authorList>
            <person name="Young N.D."/>
            <person name="Nagarajan N."/>
            <person name="Lin S.J."/>
            <person name="Korhonen P.K."/>
            <person name="Jex A.R."/>
            <person name="Hall R.S."/>
            <person name="Safavi-Hemami H."/>
            <person name="Kaewkong W."/>
            <person name="Bertrand D."/>
            <person name="Gao S."/>
            <person name="Seet Q."/>
            <person name="Wongkham S."/>
            <person name="Teh B.T."/>
            <person name="Wongkham C."/>
            <person name="Intapan P.M."/>
            <person name="Maleewong W."/>
            <person name="Yang X."/>
            <person name="Hu M."/>
            <person name="Wang Z."/>
            <person name="Hofmann A."/>
            <person name="Sternberg P.W."/>
            <person name="Tan P."/>
            <person name="Wang J."/>
            <person name="Gasser R.B."/>
        </authorList>
    </citation>
    <scope>NUCLEOTIDE SEQUENCE [LARGE SCALE GENOMIC DNA]</scope>
</reference>
<dbReference type="OrthoDB" id="70899at2759"/>
<dbReference type="AlphaFoldDB" id="A0A074Z1B3"/>
<dbReference type="GO" id="GO:0034472">
    <property type="term" value="P:snRNA 3'-end processing"/>
    <property type="evidence" value="ECO:0007669"/>
    <property type="project" value="TreeGrafter"/>
</dbReference>
<dbReference type="CTD" id="20324860"/>
<proteinExistence type="inferred from homology"/>
<keyword evidence="5" id="KW-1185">Reference proteome</keyword>
<dbReference type="PRINTS" id="PR02105">
    <property type="entry name" value="INTSUBUNIT2"/>
</dbReference>
<evidence type="ECO:0000256" key="1">
    <source>
        <dbReference type="ARBA" id="ARBA00004123"/>
    </source>
</evidence>